<evidence type="ECO:0000256" key="7">
    <source>
        <dbReference type="ARBA" id="ARBA00023163"/>
    </source>
</evidence>
<feature type="domain" description="CCHC HIVEP-type" evidence="12">
    <location>
        <begin position="350"/>
        <end position="380"/>
    </location>
</feature>
<proteinExistence type="predicted"/>
<feature type="region of interest" description="Disordered" evidence="10">
    <location>
        <begin position="851"/>
        <end position="873"/>
    </location>
</feature>
<evidence type="ECO:0000256" key="8">
    <source>
        <dbReference type="ARBA" id="ARBA00023242"/>
    </source>
</evidence>
<dbReference type="Pfam" id="PF00096">
    <property type="entry name" value="zf-C2H2"/>
    <property type="match status" value="4"/>
</dbReference>
<dbReference type="InterPro" id="IPR003604">
    <property type="entry name" value="Matrin/U1-like-C_Znf_C2H2"/>
</dbReference>
<feature type="compositionally biased region" description="Low complexity" evidence="10">
    <location>
        <begin position="229"/>
        <end position="247"/>
    </location>
</feature>
<dbReference type="GO" id="GO:0000981">
    <property type="term" value="F:DNA-binding transcription factor activity, RNA polymerase II-specific"/>
    <property type="evidence" value="ECO:0007669"/>
    <property type="project" value="TreeGrafter"/>
</dbReference>
<evidence type="ECO:0000259" key="12">
    <source>
        <dbReference type="PROSITE" id="PS51811"/>
    </source>
</evidence>
<protein>
    <submittedName>
        <fullName evidence="14">Uncharacterized protein LOC117238131 isoform X1</fullName>
    </submittedName>
</protein>
<feature type="region of interest" description="Disordered" evidence="10">
    <location>
        <begin position="986"/>
        <end position="1019"/>
    </location>
</feature>
<feature type="compositionally biased region" description="Polar residues" evidence="10">
    <location>
        <begin position="1520"/>
        <end position="1534"/>
    </location>
</feature>
<dbReference type="GO" id="GO:0005634">
    <property type="term" value="C:nucleus"/>
    <property type="evidence" value="ECO:0007669"/>
    <property type="project" value="UniProtKB-SubCell"/>
</dbReference>
<feature type="domain" description="C2H2-type" evidence="11">
    <location>
        <begin position="904"/>
        <end position="931"/>
    </location>
</feature>
<feature type="compositionally biased region" description="Polar residues" evidence="10">
    <location>
        <begin position="858"/>
        <end position="868"/>
    </location>
</feature>
<evidence type="ECO:0000256" key="4">
    <source>
        <dbReference type="ARBA" id="ARBA00022771"/>
    </source>
</evidence>
<sequence length="1546" mass="171294">MTDPQLANNNNNNNTNNNNNNNNNNNDGEPKYLHKKFKKMATTEVTPQVEPKEDAVVSNGSPETTKRKESAKDARESPKDPIKIEISAEPADGEPTESRKNGYVCPYCRLSCAKPSVLQKHIRAHTNERPYPCVPCGFAFKTKSNLYKHCRSRAHALKMEGGDASKVSEDSDISLSDSASNGTGTPPPPPSSTPTSTSVSVKTIKTGKIYKPKFHTALQCVNNDIETSSLSSISSTNSSSSTAATTTPKPNPEQVQEHIDKIITDNQAIVDAVDPRLHKLIQRQQSLVETKQSTDQPLNLSSAEESSRKRCYSESFVQESKDYSNGPESSIIKDLLLKNQNSNQEGTTEYESYFCPSCNIPYSSIDNLDVHRKYYCKGSVSPRRDYQLEMEKRESDFDSKSSEYYSTLQPLPSPGPLLGNTRLVDAYAPPMKKQRSDPVPTTLRSLEELSKYPRPNSLQMFGGEVRILDNTGETKTMRIEPRQTNSPTSEQIVSSKCVTSETASIVVRSGLHSGGTMVHKPPRTAASTPSSSISLPNTPKMLAPIIPNISTSNIAPNMSCYSYLEPNLNPLTSITAYNPLTLPQPGITNILHGGKVIPYVPGMPGPHTLTPAIDISTSLATDEAGYKVIPGLPGLHIVPQPLDLASPVKIQTPSTNTNATKIQTPIAGIPEPMSNGHVSMIGQPLDLASPAKDPKLGFKTPGNDVLKIGLTSPKVPSVTETSTRLRLKFLRPTSLPLKPGTFTPKKHHGITPTANTLPLISPETPRPKKSYGQLYLNGHAYTYLGLKCSTRVFYCTLNRPQPMYVTQQHGLSMYSNWKICKEVPSDVDMAHYDSRHRPLNYTTAWKKQEDILTHSSERPTTPTSSDSGLDSDMQEKAKRVKIFDGGFESNEDYTYVRGRGRGRYVCEECGIRCKKPSMLKKHIRTHTDVRPYTCKHCAFSFKTKGNLTKHMKSKAHYKKCVELGVVPVPTTVCDENIDKEAIARLAAGGNTEESSEEEEESDGEESEESGSEEQEAAQSLLSLSQRNTNRFPGLLPSGRPTTYPYTLTFPTTSRSANVSSTAISNNVCLSSQTVTTQETTLVRNELSHRYYFPSSRTAPEESRTTVIQSSKKESSDIEVNGVDTDSRNTLAQPMDLTTKPALQPLPSSIPQRAKPADILTPVSEPVLLQTIVQTMERLPIQGREWKPDAEGHMLQAYLTERHVMDSKIKQQYRVGNTKMEKQPRERDIYPEQSSPKSRNAELETSPVTIYNDPSKIQMTMIDSRIKHVSKHTTEDIKMEIREKIYQNNIVIDRRSFDIESIHREKEIAESMKHTVARKMVVGGPGFRSPSPNAATTKPQAEFLQPSNGPAPNYVSYSVTEDGRSVCGICNKVFSKPSQLRLHINIHYFERPFRCESCAVSFRTKGHLTKHERSVSHHNKVSMTSTFGAATTSNPRPFKCTDCKIAFRIHGHLAKHLRSKMHIMKLECLGKLPFGTYAEMERSGVNLNDIDTTDCDNSLSSLQMLAQRLCEKDPTKIGQWESETIPSQVISGGETSSDEGEPILQHA</sequence>
<dbReference type="SMART" id="SM00451">
    <property type="entry name" value="ZnF_U1"/>
    <property type="match status" value="3"/>
</dbReference>
<feature type="compositionally biased region" description="Acidic residues" evidence="10">
    <location>
        <begin position="993"/>
        <end position="1015"/>
    </location>
</feature>
<feature type="region of interest" description="Disordered" evidence="10">
    <location>
        <begin position="1214"/>
        <end position="1243"/>
    </location>
</feature>
<evidence type="ECO:0000256" key="10">
    <source>
        <dbReference type="SAM" id="MobiDB-lite"/>
    </source>
</evidence>
<dbReference type="PANTHER" id="PTHR45944:SF2">
    <property type="entry name" value="SCHNURRI, ISOFORM F"/>
    <property type="match status" value="1"/>
</dbReference>
<dbReference type="CTD" id="36171"/>
<evidence type="ECO:0000256" key="1">
    <source>
        <dbReference type="ARBA" id="ARBA00004123"/>
    </source>
</evidence>
<dbReference type="Proteomes" id="UP000504631">
    <property type="component" value="Unplaced"/>
</dbReference>
<dbReference type="SMART" id="SM00355">
    <property type="entry name" value="ZnF_C2H2"/>
    <property type="match status" value="8"/>
</dbReference>
<feature type="compositionally biased region" description="Low complexity" evidence="10">
    <location>
        <begin position="523"/>
        <end position="533"/>
    </location>
</feature>
<dbReference type="GO" id="GO:0000978">
    <property type="term" value="F:RNA polymerase II cis-regulatory region sequence-specific DNA binding"/>
    <property type="evidence" value="ECO:0007669"/>
    <property type="project" value="TreeGrafter"/>
</dbReference>
<evidence type="ECO:0000313" key="14">
    <source>
        <dbReference type="RefSeq" id="XP_033358671.1"/>
    </source>
</evidence>
<evidence type="ECO:0000256" key="6">
    <source>
        <dbReference type="ARBA" id="ARBA00023015"/>
    </source>
</evidence>
<dbReference type="InterPro" id="IPR051969">
    <property type="entry name" value="Zinc-finger_DNA-bd_regulators"/>
</dbReference>
<gene>
    <name evidence="14" type="primary">LOC117238131</name>
</gene>
<feature type="compositionally biased region" description="Basic and acidic residues" evidence="10">
    <location>
        <begin position="64"/>
        <end position="83"/>
    </location>
</feature>
<name>A0A6J3L2J5_9HYME</name>
<accession>A0A6J3L2J5</accession>
<feature type="domain" description="C2H2-type" evidence="11">
    <location>
        <begin position="1437"/>
        <end position="1466"/>
    </location>
</feature>
<dbReference type="InterPro" id="IPR013087">
    <property type="entry name" value="Znf_C2H2_type"/>
</dbReference>
<evidence type="ECO:0000256" key="3">
    <source>
        <dbReference type="ARBA" id="ARBA00022737"/>
    </source>
</evidence>
<keyword evidence="5" id="KW-0862">Zinc</keyword>
<dbReference type="PROSITE" id="PS50157">
    <property type="entry name" value="ZINC_FINGER_C2H2_2"/>
    <property type="match status" value="7"/>
</dbReference>
<dbReference type="PROSITE" id="PS51811">
    <property type="entry name" value="ZF_CCHC_HIVEP"/>
    <property type="match status" value="1"/>
</dbReference>
<evidence type="ECO:0000256" key="9">
    <source>
        <dbReference type="PROSITE-ProRule" id="PRU00042"/>
    </source>
</evidence>
<dbReference type="PANTHER" id="PTHR45944">
    <property type="entry name" value="SCHNURRI, ISOFORM F"/>
    <property type="match status" value="1"/>
</dbReference>
<feature type="domain" description="C2H2-type" evidence="11">
    <location>
        <begin position="932"/>
        <end position="956"/>
    </location>
</feature>
<keyword evidence="3" id="KW-0677">Repeat</keyword>
<feature type="domain" description="C2H2-type" evidence="11">
    <location>
        <begin position="1364"/>
        <end position="1391"/>
    </location>
</feature>
<dbReference type="Gene3D" id="3.30.160.60">
    <property type="entry name" value="Classic Zinc Finger"/>
    <property type="match status" value="5"/>
</dbReference>
<keyword evidence="7" id="KW-0804">Transcription</keyword>
<evidence type="ECO:0000313" key="13">
    <source>
        <dbReference type="Proteomes" id="UP000504631"/>
    </source>
</evidence>
<dbReference type="SUPFAM" id="SSF57667">
    <property type="entry name" value="beta-beta-alpha zinc fingers"/>
    <property type="match status" value="5"/>
</dbReference>
<feature type="domain" description="C2H2-type" evidence="11">
    <location>
        <begin position="1392"/>
        <end position="1421"/>
    </location>
</feature>
<organism evidence="13 14">
    <name type="scientific">Bombus vosnesenskii</name>
    <dbReference type="NCBI Taxonomy" id="207650"/>
    <lineage>
        <taxon>Eukaryota</taxon>
        <taxon>Metazoa</taxon>
        <taxon>Ecdysozoa</taxon>
        <taxon>Arthropoda</taxon>
        <taxon>Hexapoda</taxon>
        <taxon>Insecta</taxon>
        <taxon>Pterygota</taxon>
        <taxon>Neoptera</taxon>
        <taxon>Endopterygota</taxon>
        <taxon>Hymenoptera</taxon>
        <taxon>Apocrita</taxon>
        <taxon>Aculeata</taxon>
        <taxon>Apoidea</taxon>
        <taxon>Anthophila</taxon>
        <taxon>Apidae</taxon>
        <taxon>Bombus</taxon>
        <taxon>Pyrobombus</taxon>
    </lineage>
</organism>
<feature type="region of interest" description="Disordered" evidence="10">
    <location>
        <begin position="1520"/>
        <end position="1546"/>
    </location>
</feature>
<dbReference type="GO" id="GO:0008270">
    <property type="term" value="F:zinc ion binding"/>
    <property type="evidence" value="ECO:0007669"/>
    <property type="project" value="UniProtKB-KW"/>
</dbReference>
<feature type="region of interest" description="Disordered" evidence="10">
    <location>
        <begin position="229"/>
        <end position="254"/>
    </location>
</feature>
<keyword evidence="2" id="KW-0479">Metal-binding</keyword>
<feature type="compositionally biased region" description="Low complexity" evidence="10">
    <location>
        <begin position="8"/>
        <end position="26"/>
    </location>
</feature>
<dbReference type="FunFam" id="3.30.160.60:FF:000594">
    <property type="entry name" value="Transcription factor HIVEP2"/>
    <property type="match status" value="1"/>
</dbReference>
<feature type="region of interest" description="Disordered" evidence="10">
    <location>
        <begin position="159"/>
        <end position="201"/>
    </location>
</feature>
<dbReference type="GeneID" id="117238131"/>
<comment type="subcellular location">
    <subcellularLocation>
        <location evidence="1">Nucleus</location>
    </subcellularLocation>
</comment>
<feature type="region of interest" description="Disordered" evidence="10">
    <location>
        <begin position="512"/>
        <end position="533"/>
    </location>
</feature>
<keyword evidence="8" id="KW-0539">Nucleus</keyword>
<reference evidence="14" key="1">
    <citation type="submission" date="2025-08" db="UniProtKB">
        <authorList>
            <consortium name="RefSeq"/>
        </authorList>
    </citation>
    <scope>IDENTIFICATION</scope>
    <source>
        <tissue evidence="14">Muscle</tissue>
    </source>
</reference>
<feature type="domain" description="C2H2-type" evidence="11">
    <location>
        <begin position="103"/>
        <end position="130"/>
    </location>
</feature>
<feature type="region of interest" description="Disordered" evidence="10">
    <location>
        <begin position="738"/>
        <end position="764"/>
    </location>
</feature>
<keyword evidence="4 9" id="KW-0863">Zinc-finger</keyword>
<dbReference type="FunFam" id="3.30.160.60:FF:000145">
    <property type="entry name" value="Zinc finger protein 574"/>
    <property type="match status" value="2"/>
</dbReference>
<feature type="region of interest" description="Disordered" evidence="10">
    <location>
        <begin position="1094"/>
        <end position="1129"/>
    </location>
</feature>
<feature type="compositionally biased region" description="Basic and acidic residues" evidence="10">
    <location>
        <begin position="159"/>
        <end position="169"/>
    </location>
</feature>
<evidence type="ECO:0000259" key="11">
    <source>
        <dbReference type="PROSITE" id="PS50157"/>
    </source>
</evidence>
<dbReference type="KEGG" id="bvk:117238131"/>
<feature type="compositionally biased region" description="Basic and acidic residues" evidence="10">
    <location>
        <begin position="1218"/>
        <end position="1229"/>
    </location>
</feature>
<dbReference type="RefSeq" id="XP_033358671.1">
    <property type="nucleotide sequence ID" value="XM_033502780.1"/>
</dbReference>
<keyword evidence="13" id="KW-1185">Reference proteome</keyword>
<feature type="region of interest" description="Disordered" evidence="10">
    <location>
        <begin position="1"/>
        <end position="99"/>
    </location>
</feature>
<evidence type="ECO:0000256" key="5">
    <source>
        <dbReference type="ARBA" id="ARBA00022833"/>
    </source>
</evidence>
<evidence type="ECO:0000256" key="2">
    <source>
        <dbReference type="ARBA" id="ARBA00022723"/>
    </source>
</evidence>
<keyword evidence="6" id="KW-0805">Transcription regulation</keyword>
<dbReference type="InterPro" id="IPR034729">
    <property type="entry name" value="Znf_CCHC_HIVEP"/>
</dbReference>
<dbReference type="PROSITE" id="PS00028">
    <property type="entry name" value="ZINC_FINGER_C2H2_1"/>
    <property type="match status" value="7"/>
</dbReference>
<dbReference type="InterPro" id="IPR036236">
    <property type="entry name" value="Znf_C2H2_sf"/>
</dbReference>
<feature type="domain" description="C2H2-type" evidence="11">
    <location>
        <begin position="131"/>
        <end position="160"/>
    </location>
</feature>